<evidence type="ECO:0000256" key="1">
    <source>
        <dbReference type="SAM" id="MobiDB-lite"/>
    </source>
</evidence>
<accession>A0AAW1GYS3</accession>
<feature type="chain" id="PRO_5043564818" evidence="2">
    <location>
        <begin position="31"/>
        <end position="96"/>
    </location>
</feature>
<comment type="caution">
    <text evidence="3">The sequence shown here is derived from an EMBL/GenBank/DDBJ whole genome shotgun (WGS) entry which is preliminary data.</text>
</comment>
<keyword evidence="2" id="KW-0732">Signal</keyword>
<feature type="region of interest" description="Disordered" evidence="1">
    <location>
        <begin position="61"/>
        <end position="96"/>
    </location>
</feature>
<evidence type="ECO:0000313" key="4">
    <source>
        <dbReference type="Proteomes" id="UP001443914"/>
    </source>
</evidence>
<feature type="signal peptide" evidence="2">
    <location>
        <begin position="1"/>
        <end position="30"/>
    </location>
</feature>
<dbReference type="InterPro" id="IPR038821">
    <property type="entry name" value="CLE45-like"/>
</dbReference>
<dbReference type="EMBL" id="JBDFQZ010000013">
    <property type="protein sequence ID" value="KAK9669235.1"/>
    <property type="molecule type" value="Genomic_DNA"/>
</dbReference>
<gene>
    <name evidence="3" type="ORF">RND81_13G117900</name>
</gene>
<dbReference type="AlphaFoldDB" id="A0AAW1GYS3"/>
<dbReference type="PANTHER" id="PTHR36726">
    <property type="entry name" value="CLAVATA3/ESR (CLE)-RELATED PROTEIN 45"/>
    <property type="match status" value="1"/>
</dbReference>
<reference evidence="3" key="1">
    <citation type="submission" date="2024-03" db="EMBL/GenBank/DDBJ databases">
        <title>WGS assembly of Saponaria officinalis var. Norfolk2.</title>
        <authorList>
            <person name="Jenkins J."/>
            <person name="Shu S."/>
            <person name="Grimwood J."/>
            <person name="Barry K."/>
            <person name="Goodstein D."/>
            <person name="Schmutz J."/>
            <person name="Leebens-Mack J."/>
            <person name="Osbourn A."/>
        </authorList>
    </citation>
    <scope>NUCLEOTIDE SEQUENCE [LARGE SCALE GENOMIC DNA]</scope>
    <source>
        <strain evidence="3">JIC</strain>
    </source>
</reference>
<protein>
    <submittedName>
        <fullName evidence="3">Uncharacterized protein</fullName>
    </submittedName>
</protein>
<sequence>MGCVTSYKAFIIFLSCLALLIAIQSHNVNGINTVELASTRHSVFGRRSRILERVSVDDLVPPSSPAPAPHPSMVFNPDRSSKRRVPRGSDPIHNRC</sequence>
<proteinExistence type="predicted"/>
<evidence type="ECO:0000313" key="3">
    <source>
        <dbReference type="EMBL" id="KAK9669235.1"/>
    </source>
</evidence>
<organism evidence="3 4">
    <name type="scientific">Saponaria officinalis</name>
    <name type="common">Common soapwort</name>
    <name type="synonym">Lychnis saponaria</name>
    <dbReference type="NCBI Taxonomy" id="3572"/>
    <lineage>
        <taxon>Eukaryota</taxon>
        <taxon>Viridiplantae</taxon>
        <taxon>Streptophyta</taxon>
        <taxon>Embryophyta</taxon>
        <taxon>Tracheophyta</taxon>
        <taxon>Spermatophyta</taxon>
        <taxon>Magnoliopsida</taxon>
        <taxon>eudicotyledons</taxon>
        <taxon>Gunneridae</taxon>
        <taxon>Pentapetalae</taxon>
        <taxon>Caryophyllales</taxon>
        <taxon>Caryophyllaceae</taxon>
        <taxon>Caryophylleae</taxon>
        <taxon>Saponaria</taxon>
    </lineage>
</organism>
<keyword evidence="4" id="KW-1185">Reference proteome</keyword>
<dbReference type="Proteomes" id="UP001443914">
    <property type="component" value="Unassembled WGS sequence"/>
</dbReference>
<name>A0AAW1GYS3_SAPOF</name>
<dbReference type="PANTHER" id="PTHR36726:SF4">
    <property type="entry name" value="CLAVATA3_ESR (CLE)-RELATED PROTEIN 45"/>
    <property type="match status" value="1"/>
</dbReference>
<evidence type="ECO:0000256" key="2">
    <source>
        <dbReference type="SAM" id="SignalP"/>
    </source>
</evidence>